<sequence length="75" mass="8659">MIICGDMVQVKHNRENVDPAYYGKRGRVHKRTRFLKRLGAGEYEIMFFERDLNHPIMGVMGGFLEEDLEVVGGKC</sequence>
<evidence type="ECO:0000313" key="2">
    <source>
        <dbReference type="Proteomes" id="UP000259988"/>
    </source>
</evidence>
<organism evidence="1 2">
    <name type="scientific">Streptomyces phage StarPlatinum</name>
    <dbReference type="NCBI Taxonomy" id="2283265"/>
    <lineage>
        <taxon>Viruses</taxon>
        <taxon>Duplodnaviria</taxon>
        <taxon>Heunggongvirae</taxon>
        <taxon>Uroviricota</taxon>
        <taxon>Caudoviricetes</taxon>
        <taxon>Stanwilliamsviridae</taxon>
        <taxon>Boydwoodruffvirinae</taxon>
        <taxon>Karimacvirus</taxon>
        <taxon>Karimacvirus starplatinum</taxon>
        <taxon>Streptomyces virus StarPlatinum</taxon>
    </lineage>
</organism>
<proteinExistence type="predicted"/>
<accession>A0A345M8P0</accession>
<dbReference type="RefSeq" id="YP_009839550.1">
    <property type="nucleotide sequence ID" value="NC_048721.1"/>
</dbReference>
<keyword evidence="2" id="KW-1185">Reference proteome</keyword>
<dbReference type="GeneID" id="55609811"/>
<gene>
    <name evidence="1" type="primary">120</name>
    <name evidence="1" type="ORF">SEA_STARPLATINUM_120</name>
</gene>
<name>A0A345M8P0_9CAUD</name>
<dbReference type="EMBL" id="MH576965">
    <property type="protein sequence ID" value="AXH66861.1"/>
    <property type="molecule type" value="Genomic_DNA"/>
</dbReference>
<evidence type="ECO:0000313" key="1">
    <source>
        <dbReference type="EMBL" id="AXH66861.1"/>
    </source>
</evidence>
<dbReference type="KEGG" id="vg:55609811"/>
<dbReference type="Proteomes" id="UP000259988">
    <property type="component" value="Segment"/>
</dbReference>
<protein>
    <submittedName>
        <fullName evidence="1">Uncharacterized protein</fullName>
    </submittedName>
</protein>
<reference evidence="1 2" key="1">
    <citation type="submission" date="2018-07" db="EMBL/GenBank/DDBJ databases">
        <authorList>
            <person name="Cook J.L."/>
            <person name="Tucker S.D."/>
            <person name="Kassa A.K."/>
            <person name="Jones J.A."/>
            <person name="Khadka D."/>
            <person name="Klug H.M."/>
            <person name="Layton S.R."/>
            <person name="Nayek S."/>
            <person name="Bhuiyan S."/>
            <person name="Kim T."/>
            <person name="Hughes L.E."/>
            <person name="Garlena R.A."/>
            <person name="Russell D.A."/>
            <person name="Pope W.H."/>
            <person name="Jacobs-Sera D."/>
            <person name="Hatfull G.F."/>
        </authorList>
    </citation>
    <scope>NUCLEOTIDE SEQUENCE [LARGE SCALE GENOMIC DNA]</scope>
</reference>